<evidence type="ECO:0000256" key="7">
    <source>
        <dbReference type="ARBA" id="ARBA00022833"/>
    </source>
</evidence>
<comment type="cofactor">
    <cofactor evidence="1">
        <name>Zn(2+)</name>
        <dbReference type="ChEBI" id="CHEBI:29105"/>
    </cofactor>
</comment>
<comment type="pathway">
    <text evidence="8">Pyrimidine metabolism.</text>
</comment>
<dbReference type="Proteomes" id="UP000007490">
    <property type="component" value="Chromosome"/>
</dbReference>
<reference evidence="11" key="1">
    <citation type="submission" date="2011-02" db="EMBL/GenBank/DDBJ databases">
        <title>Complete sequence of Methanobacterium sp. AL-21.</title>
        <authorList>
            <consortium name="US DOE Joint Genome Institute"/>
            <person name="Lucas S."/>
            <person name="Copeland A."/>
            <person name="Lapidus A."/>
            <person name="Cheng J.-F."/>
            <person name="Goodwin L."/>
            <person name="Pitluck S."/>
            <person name="Chertkov O."/>
            <person name="Detter J.C."/>
            <person name="Han C."/>
            <person name="Tapia R."/>
            <person name="Land M."/>
            <person name="Hauser L."/>
            <person name="Kyrpides N."/>
            <person name="Ivanova N."/>
            <person name="Mikhailova N."/>
            <person name="Pagani I."/>
            <person name="Cadillo-Quiroz H."/>
            <person name="Imachi H."/>
            <person name="Zinder S."/>
            <person name="Liu W."/>
            <person name="Woyke T."/>
        </authorList>
    </citation>
    <scope>NUCLEOTIDE SEQUENCE [LARGE SCALE GENOMIC DNA]</scope>
    <source>
        <strain evidence="11">AL-21</strain>
    </source>
</reference>
<name>F0T920_METLA</name>
<evidence type="ECO:0000313" key="11">
    <source>
        <dbReference type="Proteomes" id="UP000007490"/>
    </source>
</evidence>
<evidence type="ECO:0000259" key="9">
    <source>
        <dbReference type="PROSITE" id="PS51747"/>
    </source>
</evidence>
<dbReference type="EC" id="3.5.4.1" evidence="10"/>
<dbReference type="AlphaFoldDB" id="F0T920"/>
<dbReference type="PROSITE" id="PS51747">
    <property type="entry name" value="CYT_DCMP_DEAMINASES_2"/>
    <property type="match status" value="1"/>
</dbReference>
<dbReference type="InterPro" id="IPR002125">
    <property type="entry name" value="CMP_dCMP_dom"/>
</dbReference>
<organism evidence="10 11">
    <name type="scientific">Methanobacterium lacus (strain AL-21)</name>
    <dbReference type="NCBI Taxonomy" id="877455"/>
    <lineage>
        <taxon>Archaea</taxon>
        <taxon>Methanobacteriati</taxon>
        <taxon>Methanobacteriota</taxon>
        <taxon>Methanomada group</taxon>
        <taxon>Methanobacteria</taxon>
        <taxon>Methanobacteriales</taxon>
        <taxon>Methanobacteriaceae</taxon>
        <taxon>Methanobacterium</taxon>
    </lineage>
</organism>
<dbReference type="OrthoDB" id="7284at2157"/>
<evidence type="ECO:0000256" key="5">
    <source>
        <dbReference type="ARBA" id="ARBA00022723"/>
    </source>
</evidence>
<dbReference type="GeneID" id="10276827"/>
<dbReference type="Gene3D" id="3.40.140.10">
    <property type="entry name" value="Cytidine Deaminase, domain 2"/>
    <property type="match status" value="1"/>
</dbReference>
<evidence type="ECO:0000256" key="4">
    <source>
        <dbReference type="ARBA" id="ARBA00022490"/>
    </source>
</evidence>
<dbReference type="GO" id="GO:0055086">
    <property type="term" value="P:nucleobase-containing small molecule metabolic process"/>
    <property type="evidence" value="ECO:0007669"/>
    <property type="project" value="UniProtKB-ARBA"/>
</dbReference>
<keyword evidence="6 10" id="KW-0378">Hydrolase</keyword>
<protein>
    <submittedName>
        <fullName evidence="10">Cytosine deaminase</fullName>
        <ecNumber evidence="10">3.5.4.1</ecNumber>
    </submittedName>
</protein>
<evidence type="ECO:0000256" key="1">
    <source>
        <dbReference type="ARBA" id="ARBA00001947"/>
    </source>
</evidence>
<accession>F0T920</accession>
<keyword evidence="4" id="KW-0963">Cytoplasm</keyword>
<dbReference type="FunFam" id="3.40.140.10:FF:000016">
    <property type="entry name" value="Cytosine deaminase"/>
    <property type="match status" value="1"/>
</dbReference>
<dbReference type="InterPro" id="IPR016193">
    <property type="entry name" value="Cytidine_deaminase-like"/>
</dbReference>
<gene>
    <name evidence="10" type="ordered locus">Metbo_0390</name>
</gene>
<dbReference type="GO" id="GO:0046872">
    <property type="term" value="F:metal ion binding"/>
    <property type="evidence" value="ECO:0007669"/>
    <property type="project" value="UniProtKB-KW"/>
</dbReference>
<reference evidence="10 11" key="2">
    <citation type="journal article" date="2014" name="Int. J. Syst. Evol. Microbiol.">
        <title>Methanobacterium paludis sp. nov. and a novel strain of Methanobacterium lacus isolated from northern peatlands.</title>
        <authorList>
            <person name="Cadillo-Quiroz H."/>
            <person name="Brauer S.L."/>
            <person name="Goodson N."/>
            <person name="Yavitt J.B."/>
            <person name="Zinder S.H."/>
        </authorList>
    </citation>
    <scope>NUCLEOTIDE SEQUENCE [LARGE SCALE GENOMIC DNA]</scope>
    <source>
        <strain evidence="10 11">AL-21</strain>
    </source>
</reference>
<dbReference type="GO" id="GO:0072527">
    <property type="term" value="P:pyrimidine-containing compound metabolic process"/>
    <property type="evidence" value="ECO:0007669"/>
    <property type="project" value="UniProtKB-ARBA"/>
</dbReference>
<dbReference type="GO" id="GO:0005737">
    <property type="term" value="C:cytoplasm"/>
    <property type="evidence" value="ECO:0007669"/>
    <property type="project" value="UniProtKB-SubCell"/>
</dbReference>
<dbReference type="EMBL" id="CP002551">
    <property type="protein sequence ID" value="ADZ08642.1"/>
    <property type="molecule type" value="Genomic_DNA"/>
</dbReference>
<keyword evidence="7" id="KW-0862">Zinc</keyword>
<dbReference type="PANTHER" id="PTHR11079">
    <property type="entry name" value="CYTOSINE DEAMINASE FAMILY MEMBER"/>
    <property type="match status" value="1"/>
</dbReference>
<evidence type="ECO:0000256" key="6">
    <source>
        <dbReference type="ARBA" id="ARBA00022801"/>
    </source>
</evidence>
<keyword evidence="11" id="KW-1185">Reference proteome</keyword>
<proteinExistence type="predicted"/>
<dbReference type="GO" id="GO:0008835">
    <property type="term" value="F:diaminohydroxyphosphoribosylaminopyrimidine deaminase activity"/>
    <property type="evidence" value="ECO:0007669"/>
    <property type="project" value="TreeGrafter"/>
</dbReference>
<comment type="subunit">
    <text evidence="3">Homodimer.</text>
</comment>
<evidence type="ECO:0000256" key="8">
    <source>
        <dbReference type="ARBA" id="ARBA00060693"/>
    </source>
</evidence>
<dbReference type="SUPFAM" id="SSF53927">
    <property type="entry name" value="Cytidine deaminase-like"/>
    <property type="match status" value="1"/>
</dbReference>
<evidence type="ECO:0000256" key="2">
    <source>
        <dbReference type="ARBA" id="ARBA00004496"/>
    </source>
</evidence>
<dbReference type="eggNOG" id="arCOG01488">
    <property type="taxonomic scope" value="Archaea"/>
</dbReference>
<dbReference type="CDD" id="cd01285">
    <property type="entry name" value="nucleoside_deaminase"/>
    <property type="match status" value="1"/>
</dbReference>
<sequence length="157" mass="17589">MIETNNSEDDYKFMMEALKEAKKSLESGGIPIGAILVKDGVIVGRGHNNLLQKNSTILHAEMDCIENSGRLKGKDYKRSTLYTTLSPCEMCSGTIILYKISRVVIGENENLKGPEKCLIESGIELKNLDLPECKEMLGSYILQNPDLWADEIERIHE</sequence>
<dbReference type="HOGENOM" id="CLU_025810_7_2_2"/>
<dbReference type="KEGG" id="mel:Metbo_0390"/>
<evidence type="ECO:0000313" key="10">
    <source>
        <dbReference type="EMBL" id="ADZ08642.1"/>
    </source>
</evidence>
<dbReference type="STRING" id="877455.Metbo_0390"/>
<dbReference type="Pfam" id="PF00383">
    <property type="entry name" value="dCMP_cyt_deam_1"/>
    <property type="match status" value="1"/>
</dbReference>
<feature type="domain" description="CMP/dCMP-type deaminase" evidence="9">
    <location>
        <begin position="8"/>
        <end position="125"/>
    </location>
</feature>
<comment type="subcellular location">
    <subcellularLocation>
        <location evidence="2">Cytoplasm</location>
    </subcellularLocation>
</comment>
<dbReference type="GO" id="GO:0004131">
    <property type="term" value="F:cytosine deaminase activity"/>
    <property type="evidence" value="ECO:0007669"/>
    <property type="project" value="UniProtKB-EC"/>
</dbReference>
<evidence type="ECO:0000256" key="3">
    <source>
        <dbReference type="ARBA" id="ARBA00011738"/>
    </source>
</evidence>
<dbReference type="RefSeq" id="WP_013643993.1">
    <property type="nucleotide sequence ID" value="NC_015216.1"/>
</dbReference>
<dbReference type="PANTHER" id="PTHR11079:SF190">
    <property type="entry name" value="CYTOSINE DEAMINASE"/>
    <property type="match status" value="1"/>
</dbReference>
<keyword evidence="5" id="KW-0479">Metal-binding</keyword>